<proteinExistence type="predicted"/>
<dbReference type="GO" id="GO:0003723">
    <property type="term" value="F:RNA binding"/>
    <property type="evidence" value="ECO:0007669"/>
    <property type="project" value="UniProtKB-KW"/>
</dbReference>
<organism evidence="2 3">
    <name type="scientific">Congzhengia minquanensis</name>
    <dbReference type="NCBI Taxonomy" id="2763657"/>
    <lineage>
        <taxon>Bacteria</taxon>
        <taxon>Bacillati</taxon>
        <taxon>Bacillota</taxon>
        <taxon>Clostridia</taxon>
        <taxon>Eubacteriales</taxon>
        <taxon>Oscillospiraceae</taxon>
        <taxon>Congzhengia</taxon>
    </lineage>
</organism>
<dbReference type="CDD" id="cd00165">
    <property type="entry name" value="S4"/>
    <property type="match status" value="1"/>
</dbReference>
<gene>
    <name evidence="2" type="ORF">H8698_00655</name>
</gene>
<dbReference type="Gene3D" id="3.10.290.10">
    <property type="entry name" value="RNA-binding S4 domain"/>
    <property type="match status" value="1"/>
</dbReference>
<dbReference type="InterPro" id="IPR036986">
    <property type="entry name" value="S4_RNA-bd_sf"/>
</dbReference>
<accession>A0A926DKN3</accession>
<dbReference type="SUPFAM" id="SSF55174">
    <property type="entry name" value="Alpha-L RNA-binding motif"/>
    <property type="match status" value="1"/>
</dbReference>
<reference evidence="2" key="1">
    <citation type="submission" date="2020-08" db="EMBL/GenBank/DDBJ databases">
        <title>Genome public.</title>
        <authorList>
            <person name="Liu C."/>
            <person name="Sun Q."/>
        </authorList>
    </citation>
    <scope>NUCLEOTIDE SEQUENCE</scope>
    <source>
        <strain evidence="2">H8</strain>
    </source>
</reference>
<evidence type="ECO:0000256" key="1">
    <source>
        <dbReference type="PROSITE-ProRule" id="PRU00182"/>
    </source>
</evidence>
<dbReference type="RefSeq" id="WP_249310612.1">
    <property type="nucleotide sequence ID" value="NZ_JACRSU010000001.1"/>
</dbReference>
<evidence type="ECO:0000313" key="2">
    <source>
        <dbReference type="EMBL" id="MBC8539484.1"/>
    </source>
</evidence>
<sequence>MKIEISTEFIKLDSLLKFSGVADSGSVAKELIAEGFVTYNGTVCLMRGKKVYPGDRVCVNIPDECSEEICVEK</sequence>
<name>A0A926DKN3_9FIRM</name>
<comment type="caution">
    <text evidence="2">The sequence shown here is derived from an EMBL/GenBank/DDBJ whole genome shotgun (WGS) entry which is preliminary data.</text>
</comment>
<evidence type="ECO:0000313" key="3">
    <source>
        <dbReference type="Proteomes" id="UP000611762"/>
    </source>
</evidence>
<dbReference type="EMBL" id="JACRSU010000001">
    <property type="protein sequence ID" value="MBC8539484.1"/>
    <property type="molecule type" value="Genomic_DNA"/>
</dbReference>
<dbReference type="Proteomes" id="UP000611762">
    <property type="component" value="Unassembled WGS sequence"/>
</dbReference>
<protein>
    <submittedName>
        <fullName evidence="2">RNA-binding S4 domain-containing protein</fullName>
    </submittedName>
</protein>
<dbReference type="PROSITE" id="PS50889">
    <property type="entry name" value="S4"/>
    <property type="match status" value="1"/>
</dbReference>
<dbReference type="AlphaFoldDB" id="A0A926DKN3"/>
<dbReference type="Pfam" id="PF13275">
    <property type="entry name" value="S4_2"/>
    <property type="match status" value="1"/>
</dbReference>
<keyword evidence="3" id="KW-1185">Reference proteome</keyword>
<keyword evidence="1" id="KW-0694">RNA-binding</keyword>